<protein>
    <submittedName>
        <fullName evidence="1">Uncharacterized protein</fullName>
    </submittedName>
</protein>
<sequence length="59" mass="6823">MAPKRTRTNTSSGENYIFFLDDAKEDHYETIKHKGIVQEMGIDFSGIPTYPRMRQITEG</sequence>
<dbReference type="Proteomes" id="UP000265520">
    <property type="component" value="Unassembled WGS sequence"/>
</dbReference>
<proteinExistence type="predicted"/>
<feature type="non-terminal residue" evidence="1">
    <location>
        <position position="59"/>
    </location>
</feature>
<name>A0A392Q3A1_9FABA</name>
<organism evidence="1 2">
    <name type="scientific">Trifolium medium</name>
    <dbReference type="NCBI Taxonomy" id="97028"/>
    <lineage>
        <taxon>Eukaryota</taxon>
        <taxon>Viridiplantae</taxon>
        <taxon>Streptophyta</taxon>
        <taxon>Embryophyta</taxon>
        <taxon>Tracheophyta</taxon>
        <taxon>Spermatophyta</taxon>
        <taxon>Magnoliopsida</taxon>
        <taxon>eudicotyledons</taxon>
        <taxon>Gunneridae</taxon>
        <taxon>Pentapetalae</taxon>
        <taxon>rosids</taxon>
        <taxon>fabids</taxon>
        <taxon>Fabales</taxon>
        <taxon>Fabaceae</taxon>
        <taxon>Papilionoideae</taxon>
        <taxon>50 kb inversion clade</taxon>
        <taxon>NPAAA clade</taxon>
        <taxon>Hologalegina</taxon>
        <taxon>IRL clade</taxon>
        <taxon>Trifolieae</taxon>
        <taxon>Trifolium</taxon>
    </lineage>
</organism>
<keyword evidence="2" id="KW-1185">Reference proteome</keyword>
<reference evidence="1 2" key="1">
    <citation type="journal article" date="2018" name="Front. Plant Sci.">
        <title>Red Clover (Trifolium pratense) and Zigzag Clover (T. medium) - A Picture of Genomic Similarities and Differences.</title>
        <authorList>
            <person name="Dluhosova J."/>
            <person name="Istvanek J."/>
            <person name="Nedelnik J."/>
            <person name="Repkova J."/>
        </authorList>
    </citation>
    <scope>NUCLEOTIDE SEQUENCE [LARGE SCALE GENOMIC DNA]</scope>
    <source>
        <strain evidence="2">cv. 10/8</strain>
        <tissue evidence="1">Leaf</tissue>
    </source>
</reference>
<dbReference type="EMBL" id="LXQA010109676">
    <property type="protein sequence ID" value="MCI18329.1"/>
    <property type="molecule type" value="Genomic_DNA"/>
</dbReference>
<comment type="caution">
    <text evidence="1">The sequence shown here is derived from an EMBL/GenBank/DDBJ whole genome shotgun (WGS) entry which is preliminary data.</text>
</comment>
<evidence type="ECO:0000313" key="2">
    <source>
        <dbReference type="Proteomes" id="UP000265520"/>
    </source>
</evidence>
<dbReference type="AlphaFoldDB" id="A0A392Q3A1"/>
<evidence type="ECO:0000313" key="1">
    <source>
        <dbReference type="EMBL" id="MCI18329.1"/>
    </source>
</evidence>
<accession>A0A392Q3A1</accession>